<dbReference type="PANTHER" id="PTHR43720:SF2">
    <property type="entry name" value="2-AMINOMUCONIC SEMIALDEHYDE DEHYDROGENASE"/>
    <property type="match status" value="1"/>
</dbReference>
<dbReference type="GO" id="GO:0016620">
    <property type="term" value="F:oxidoreductase activity, acting on the aldehyde or oxo group of donors, NAD or NADP as acceptor"/>
    <property type="evidence" value="ECO:0007669"/>
    <property type="project" value="InterPro"/>
</dbReference>
<name>A0A1C3EMG7_9PLAN</name>
<dbReference type="RefSeq" id="WP_068846642.1">
    <property type="nucleotide sequence ID" value="NZ_LYDR01000040.1"/>
</dbReference>
<evidence type="ECO:0000256" key="2">
    <source>
        <dbReference type="ARBA" id="ARBA00023002"/>
    </source>
</evidence>
<evidence type="ECO:0000313" key="5">
    <source>
        <dbReference type="EMBL" id="ODA34437.1"/>
    </source>
</evidence>
<sequence>MFDVPVLRFGKSYDSMEKVDINHFETGETLARLHQATGAMVKMDLRKAQQSREALRQFSIDDLIEKCKQAADLYLNAELPCGTGKLTPEQFCNMQSATTGIPISLCAFNMRKNAYVLSHMGEVIDALTRGLPHEILSKGYGMESRGVMVSYQATTPILGAVLPSNSPGVHTLWLPAIPMQIGLMLKPGSQEFWTPYRITEAFFAAGIPREAISLYPGGHDVGGGLLSDAHRCMIFGSQQTVQQHAGNPRVSVHGPGFSKIILGDDLVDRWEDYLDIMVDSVAANGGRGCINCSSIYASRHTKEIAQAIAKKMSEIVPLPTTDPKAILAASTTAGVAESVSNQIDEGLKDGYSTDVSAAFHGGNRIGKLGKSEYLLPTVIHCSSPEAKLANAEYMFPFTSVVECPQNQMIKAIGPTLVCTAITEDPKFTQQLLDAYNIDRLNIGRVKTVQLNWLQPHEGNLVEFLFRNRAFQNSPPPAH</sequence>
<dbReference type="AlphaFoldDB" id="A0A1C3EMG7"/>
<dbReference type="InterPro" id="IPR016161">
    <property type="entry name" value="Ald_DH/histidinol_DH"/>
</dbReference>
<comment type="similarity">
    <text evidence="1">Belongs to the aldehyde dehydrogenase family.</text>
</comment>
<feature type="domain" description="Aldehyde dehydrogenase" evidence="4">
    <location>
        <begin position="19"/>
        <end position="405"/>
    </location>
</feature>
<dbReference type="STRING" id="1841610.A6X21_17415"/>
<dbReference type="Gene3D" id="3.40.605.10">
    <property type="entry name" value="Aldehyde Dehydrogenase, Chain A, domain 1"/>
    <property type="match status" value="1"/>
</dbReference>
<dbReference type="SUPFAM" id="SSF53720">
    <property type="entry name" value="ALDH-like"/>
    <property type="match status" value="1"/>
</dbReference>
<reference evidence="5 6" key="1">
    <citation type="submission" date="2016-05" db="EMBL/GenBank/DDBJ databases">
        <title>Genomic and physiological characterization of Planctopirus sp. isolated from fresh water lake.</title>
        <authorList>
            <person name="Subhash Y."/>
            <person name="Ramana C."/>
        </authorList>
    </citation>
    <scope>NUCLEOTIDE SEQUENCE [LARGE SCALE GENOMIC DNA]</scope>
    <source>
        <strain evidence="5 6">JC280</strain>
    </source>
</reference>
<dbReference type="Proteomes" id="UP000094828">
    <property type="component" value="Unassembled WGS sequence"/>
</dbReference>
<evidence type="ECO:0000313" key="6">
    <source>
        <dbReference type="Proteomes" id="UP000094828"/>
    </source>
</evidence>
<organism evidence="5 6">
    <name type="scientific">Planctopirus hydrillae</name>
    <dbReference type="NCBI Taxonomy" id="1841610"/>
    <lineage>
        <taxon>Bacteria</taxon>
        <taxon>Pseudomonadati</taxon>
        <taxon>Planctomycetota</taxon>
        <taxon>Planctomycetia</taxon>
        <taxon>Planctomycetales</taxon>
        <taxon>Planctomycetaceae</taxon>
        <taxon>Planctopirus</taxon>
    </lineage>
</organism>
<proteinExistence type="inferred from homology"/>
<dbReference type="PANTHER" id="PTHR43720">
    <property type="entry name" value="2-AMINOMUCONIC SEMIALDEHYDE DEHYDROGENASE"/>
    <property type="match status" value="1"/>
</dbReference>
<dbReference type="InterPro" id="IPR016163">
    <property type="entry name" value="Ald_DH_C"/>
</dbReference>
<dbReference type="Pfam" id="PF00171">
    <property type="entry name" value="Aldedh"/>
    <property type="match status" value="1"/>
</dbReference>
<dbReference type="InterPro" id="IPR015590">
    <property type="entry name" value="Aldehyde_DH_dom"/>
</dbReference>
<dbReference type="Gene3D" id="3.40.309.10">
    <property type="entry name" value="Aldehyde Dehydrogenase, Chain A, domain 2"/>
    <property type="match status" value="1"/>
</dbReference>
<protein>
    <submittedName>
        <fullName evidence="5">Aldehyde dehydrogenase</fullName>
    </submittedName>
</protein>
<keyword evidence="6" id="KW-1185">Reference proteome</keyword>
<dbReference type="OrthoDB" id="229416at2"/>
<accession>A0A1C3EMG7</accession>
<evidence type="ECO:0000256" key="1">
    <source>
        <dbReference type="ARBA" id="ARBA00009986"/>
    </source>
</evidence>
<keyword evidence="2" id="KW-0560">Oxidoreductase</keyword>
<dbReference type="EMBL" id="LYDR01000040">
    <property type="protein sequence ID" value="ODA34437.1"/>
    <property type="molecule type" value="Genomic_DNA"/>
</dbReference>
<evidence type="ECO:0000256" key="3">
    <source>
        <dbReference type="ARBA" id="ARBA00023027"/>
    </source>
</evidence>
<keyword evidence="3" id="KW-0520">NAD</keyword>
<gene>
    <name evidence="5" type="ORF">A6X21_17415</name>
</gene>
<evidence type="ECO:0000259" key="4">
    <source>
        <dbReference type="Pfam" id="PF00171"/>
    </source>
</evidence>
<dbReference type="InterPro" id="IPR016162">
    <property type="entry name" value="Ald_DH_N"/>
</dbReference>
<comment type="caution">
    <text evidence="5">The sequence shown here is derived from an EMBL/GenBank/DDBJ whole genome shotgun (WGS) entry which is preliminary data.</text>
</comment>